<evidence type="ECO:0000313" key="3">
    <source>
        <dbReference type="EMBL" id="SDG55073.1"/>
    </source>
</evidence>
<keyword evidence="1" id="KW-0812">Transmembrane</keyword>
<dbReference type="GO" id="GO:0004016">
    <property type="term" value="F:adenylate cyclase activity"/>
    <property type="evidence" value="ECO:0007669"/>
    <property type="project" value="UniProtKB-ARBA"/>
</dbReference>
<feature type="transmembrane region" description="Helical" evidence="1">
    <location>
        <begin position="385"/>
        <end position="406"/>
    </location>
</feature>
<dbReference type="PROSITE" id="PS50125">
    <property type="entry name" value="GUANYLATE_CYCLASE_2"/>
    <property type="match status" value="1"/>
</dbReference>
<dbReference type="Pfam" id="PF00211">
    <property type="entry name" value="Guanylate_cyc"/>
    <property type="match status" value="1"/>
</dbReference>
<dbReference type="CDD" id="cd07302">
    <property type="entry name" value="CHD"/>
    <property type="match status" value="1"/>
</dbReference>
<dbReference type="SUPFAM" id="SSF55073">
    <property type="entry name" value="Nucleotide cyclase"/>
    <property type="match status" value="1"/>
</dbReference>
<dbReference type="AlphaFoldDB" id="A0A1G7V5N4"/>
<keyword evidence="1" id="KW-0472">Membrane</keyword>
<dbReference type="GO" id="GO:0006171">
    <property type="term" value="P:cAMP biosynthetic process"/>
    <property type="evidence" value="ECO:0007669"/>
    <property type="project" value="TreeGrafter"/>
</dbReference>
<gene>
    <name evidence="3" type="ORF">SAMN05421742_101549</name>
</gene>
<dbReference type="PANTHER" id="PTHR43081:SF20">
    <property type="entry name" value="TWO-COMPONENT RESPONSE REGULATOR"/>
    <property type="match status" value="1"/>
</dbReference>
<keyword evidence="4" id="KW-1185">Reference proteome</keyword>
<reference evidence="4" key="1">
    <citation type="submission" date="2016-10" db="EMBL/GenBank/DDBJ databases">
        <authorList>
            <person name="Varghese N."/>
            <person name="Submissions S."/>
        </authorList>
    </citation>
    <scope>NUCLEOTIDE SEQUENCE [LARGE SCALE GENOMIC DNA]</scope>
    <source>
        <strain evidence="4">930I</strain>
    </source>
</reference>
<dbReference type="PANTHER" id="PTHR43081">
    <property type="entry name" value="ADENYLATE CYCLASE, TERMINAL-DIFFERENTIATION SPECIFIC-RELATED"/>
    <property type="match status" value="1"/>
</dbReference>
<sequence length="714" mass="75122">MAGSPGRGNQARRRWRHLLVMGLLALLLAAPQVMPPAPLAQLKDRLFDTYQRWQPRPYVAAPVRIVALDDASLARLGQWPWPRTRVAELVARLAQAGAATIAFDVVFAEPDRTAPAALLDDWPLSPEQKALLADLPDPDAVLAQVLGAVPTVLGYAATDDAADQPPALPSRIVRLGEAGPRLAAYAGAVSPLPVLAGAAPGLGFLNFQAIGDGVVRRVPLMLEIAGRPAPSLVVETLRVAQGTPNLMLGAEPEGGVAALRVGGLDLTDDLTLTRRVWMSPPRDDRYLPAWTVLDGSAPGEALAGHLVLIGATAQGLKDLRLSPLGDVIPGVEIHAQLLESILNDQHLVRPVWAPPLEAAATVLGGAAVGAGVIALPVLAAAGLAVLVAGLLAGAGAYLYAGGALLVDGATPGLAVLGVFAVGSVLAHLAARRDERFLKEAFKSYVSPNLVEHLVRHPDALALGGERRVCSFVFTDLAGFTSLMESMDPGRAVSLLNAYLDRMIAIAFEHEGTLDRIVGDAVAILFSAPLEQPDHAPRAVACALAMDRFATAYAAEVRARGEAFGDTRIGVHSGEVIIGNFGGGTVFDYRALGDPVNTASRLEGANKHLGTRLCVSGATVALCPDFIGRPIAELMLKGKSLPIEAFQPLSAEQADDPAIRHYQKAYRALAAGDRARASHLFDELAVTRPDDPLISLHRRRLAEGADDTRFTLPGK</sequence>
<dbReference type="Pfam" id="PF05226">
    <property type="entry name" value="CHASE2"/>
    <property type="match status" value="1"/>
</dbReference>
<keyword evidence="1" id="KW-1133">Transmembrane helix</keyword>
<evidence type="ECO:0000313" key="4">
    <source>
        <dbReference type="Proteomes" id="UP000217076"/>
    </source>
</evidence>
<dbReference type="InterPro" id="IPR007890">
    <property type="entry name" value="CHASE2"/>
</dbReference>
<dbReference type="SMART" id="SM00044">
    <property type="entry name" value="CYCc"/>
    <property type="match status" value="1"/>
</dbReference>
<accession>A0A1G7V5N4</accession>
<feature type="transmembrane region" description="Helical" evidence="1">
    <location>
        <begin position="412"/>
        <end position="430"/>
    </location>
</feature>
<dbReference type="STRING" id="83401.SAMN05421742_101549"/>
<evidence type="ECO:0000256" key="1">
    <source>
        <dbReference type="SAM" id="Phobius"/>
    </source>
</evidence>
<dbReference type="OrthoDB" id="9789782at2"/>
<evidence type="ECO:0000259" key="2">
    <source>
        <dbReference type="PROSITE" id="PS50125"/>
    </source>
</evidence>
<proteinExistence type="predicted"/>
<dbReference type="InterPro" id="IPR029787">
    <property type="entry name" value="Nucleotide_cyclase"/>
</dbReference>
<organism evidence="3 4">
    <name type="scientific">Roseospirillum parvum</name>
    <dbReference type="NCBI Taxonomy" id="83401"/>
    <lineage>
        <taxon>Bacteria</taxon>
        <taxon>Pseudomonadati</taxon>
        <taxon>Pseudomonadota</taxon>
        <taxon>Alphaproteobacteria</taxon>
        <taxon>Rhodospirillales</taxon>
        <taxon>Rhodospirillaceae</taxon>
        <taxon>Roseospirillum</taxon>
    </lineage>
</organism>
<dbReference type="Proteomes" id="UP000217076">
    <property type="component" value="Unassembled WGS sequence"/>
</dbReference>
<dbReference type="InterPro" id="IPR001054">
    <property type="entry name" value="A/G_cyclase"/>
</dbReference>
<dbReference type="RefSeq" id="WP_092614991.1">
    <property type="nucleotide sequence ID" value="NZ_FNCV01000001.1"/>
</dbReference>
<feature type="transmembrane region" description="Helical" evidence="1">
    <location>
        <begin position="358"/>
        <end position="378"/>
    </location>
</feature>
<dbReference type="SMART" id="SM01080">
    <property type="entry name" value="CHASE2"/>
    <property type="match status" value="1"/>
</dbReference>
<dbReference type="EMBL" id="FNCV01000001">
    <property type="protein sequence ID" value="SDG55073.1"/>
    <property type="molecule type" value="Genomic_DNA"/>
</dbReference>
<feature type="domain" description="Guanylate cyclase" evidence="2">
    <location>
        <begin position="470"/>
        <end position="602"/>
    </location>
</feature>
<dbReference type="GO" id="GO:0035556">
    <property type="term" value="P:intracellular signal transduction"/>
    <property type="evidence" value="ECO:0007669"/>
    <property type="project" value="InterPro"/>
</dbReference>
<dbReference type="InterPro" id="IPR050697">
    <property type="entry name" value="Adenylyl/Guanylyl_Cyclase_3/4"/>
</dbReference>
<name>A0A1G7V5N4_9PROT</name>
<dbReference type="Gene3D" id="3.30.70.1230">
    <property type="entry name" value="Nucleotide cyclase"/>
    <property type="match status" value="1"/>
</dbReference>
<protein>
    <submittedName>
        <fullName evidence="3">Adenylate cyclase</fullName>
    </submittedName>
</protein>